<evidence type="ECO:0000256" key="1">
    <source>
        <dbReference type="ARBA" id="ARBA00022490"/>
    </source>
</evidence>
<dbReference type="Gene3D" id="3.40.50.620">
    <property type="entry name" value="HUPs"/>
    <property type="match status" value="1"/>
</dbReference>
<comment type="caution">
    <text evidence="14">The sequence shown here is derived from an EMBL/GenBank/DDBJ whole genome shotgun (WGS) entry which is preliminary data.</text>
</comment>
<evidence type="ECO:0000259" key="12">
    <source>
        <dbReference type="Pfam" id="PF20258"/>
    </source>
</evidence>
<keyword evidence="1 11" id="KW-0963">Cytoplasm</keyword>
<evidence type="ECO:0000256" key="8">
    <source>
        <dbReference type="ARBA" id="ARBA00023157"/>
    </source>
</evidence>
<keyword evidence="7 11" id="KW-0694">RNA-binding</keyword>
<comment type="subcellular location">
    <subcellularLocation>
        <location evidence="11">Cytoplasm</location>
    </subcellularLocation>
</comment>
<feature type="binding site" evidence="11">
    <location>
        <begin position="10"/>
        <end position="17"/>
    </location>
    <ligand>
        <name>ATP</name>
        <dbReference type="ChEBI" id="CHEBI:30616"/>
    </ligand>
</feature>
<dbReference type="FunFam" id="2.30.30.280:FF:000001">
    <property type="entry name" value="tRNA-specific 2-thiouridylase MnmA"/>
    <property type="match status" value="1"/>
</dbReference>
<feature type="disulfide bond" description="Alternate" evidence="11">
    <location>
        <begin position="104"/>
        <end position="201"/>
    </location>
</feature>
<feature type="binding site" evidence="11">
    <location>
        <position position="36"/>
    </location>
    <ligand>
        <name>ATP</name>
        <dbReference type="ChEBI" id="CHEBI:30616"/>
    </ligand>
</feature>
<evidence type="ECO:0000256" key="11">
    <source>
        <dbReference type="HAMAP-Rule" id="MF_00144"/>
    </source>
</evidence>
<dbReference type="GO" id="GO:0000049">
    <property type="term" value="F:tRNA binding"/>
    <property type="evidence" value="ECO:0007669"/>
    <property type="project" value="UniProtKB-KW"/>
</dbReference>
<evidence type="ECO:0000256" key="10">
    <source>
        <dbReference type="ARBA" id="ARBA00056575"/>
    </source>
</evidence>
<feature type="domain" description="tRNA-specific 2-thiouridylase MnmA-like C-terminal" evidence="12">
    <location>
        <begin position="282"/>
        <end position="356"/>
    </location>
</feature>
<evidence type="ECO:0000256" key="3">
    <source>
        <dbReference type="ARBA" id="ARBA00022679"/>
    </source>
</evidence>
<feature type="domain" description="tRNA-specific 2-thiouridylase MnmA-like central" evidence="13">
    <location>
        <begin position="218"/>
        <end position="273"/>
    </location>
</feature>
<feature type="region of interest" description="Interaction with tRNA" evidence="11">
    <location>
        <begin position="307"/>
        <end position="308"/>
    </location>
</feature>
<keyword evidence="3 11" id="KW-0808">Transferase</keyword>
<dbReference type="CDD" id="cd01998">
    <property type="entry name" value="MnmA_TRMU-like"/>
    <property type="match status" value="1"/>
</dbReference>
<dbReference type="Pfam" id="PF03054">
    <property type="entry name" value="tRNA_Me_trans"/>
    <property type="match status" value="1"/>
</dbReference>
<accession>A0A4R3K8S7</accession>
<comment type="similarity">
    <text evidence="11">Belongs to the MnmA/TRMU family.</text>
</comment>
<dbReference type="EMBL" id="SMAA01000007">
    <property type="protein sequence ID" value="TCS79317.1"/>
    <property type="molecule type" value="Genomic_DNA"/>
</dbReference>
<dbReference type="PANTHER" id="PTHR11933">
    <property type="entry name" value="TRNA 5-METHYLAMINOMETHYL-2-THIOURIDYLATE -METHYLTRANSFERASE"/>
    <property type="match status" value="1"/>
</dbReference>
<dbReference type="InterPro" id="IPR014729">
    <property type="entry name" value="Rossmann-like_a/b/a_fold"/>
</dbReference>
<dbReference type="Gene3D" id="2.30.30.280">
    <property type="entry name" value="Adenine nucleotide alpha hydrolases-like domains"/>
    <property type="match status" value="1"/>
</dbReference>
<keyword evidence="2 11" id="KW-0820">tRNA-binding</keyword>
<keyword evidence="15" id="KW-1185">Reference proteome</keyword>
<feature type="region of interest" description="Interaction with tRNA" evidence="11">
    <location>
        <begin position="151"/>
        <end position="153"/>
    </location>
</feature>
<dbReference type="AlphaFoldDB" id="A0A4R3K8S7"/>
<evidence type="ECO:0000256" key="9">
    <source>
        <dbReference type="ARBA" id="ARBA00051542"/>
    </source>
</evidence>
<sequence>MVEKKKIAVAMSGGVDSSTTAAILLDKGYDVFGVTMVLSDEGRGFTKEDSYDELSSVKDARKVCNMLDIKHYVMDLKDVFAKEVTNYFVDEYMSAHTPNPCVRCNHYIKFGRLLSECLKLGADYMATGHYVTIEKNEAGRYLIRRAADTHKDQSYVMYHLEQDVLSHIVFPLSKFTKTQTREMARSYNLPVANKKESQEICFIPNDDYKAYLRNHAKMHFEPGDIVDVHGNVLGRHDGLPLYTIGQRKGLGIAAAEPLYVVRLDSDKNQVIVGGNKDVFSLGLMAKNLHWIPFDSLEGPLETNAQIRYGKNVCKVTVYPLANNTAKVIFEKPQRAVTPGQSVVFYDGDILLGGGIITEPLK</sequence>
<evidence type="ECO:0000256" key="7">
    <source>
        <dbReference type="ARBA" id="ARBA00022884"/>
    </source>
</evidence>
<dbReference type="GO" id="GO:0002143">
    <property type="term" value="P:tRNA wobble position uridine thiolation"/>
    <property type="evidence" value="ECO:0007669"/>
    <property type="project" value="TreeGrafter"/>
</dbReference>
<evidence type="ECO:0000256" key="2">
    <source>
        <dbReference type="ARBA" id="ARBA00022555"/>
    </source>
</evidence>
<name>A0A4R3K8S7_9FIRM</name>
<keyword evidence="5 11" id="KW-0547">Nucleotide-binding</keyword>
<dbReference type="SUPFAM" id="SSF52402">
    <property type="entry name" value="Adenine nucleotide alpha hydrolases-like"/>
    <property type="match status" value="1"/>
</dbReference>
<dbReference type="InterPro" id="IPR023382">
    <property type="entry name" value="MnmA-like_central_sf"/>
</dbReference>
<evidence type="ECO:0000256" key="5">
    <source>
        <dbReference type="ARBA" id="ARBA00022741"/>
    </source>
</evidence>
<dbReference type="Pfam" id="PF20259">
    <property type="entry name" value="tRNA_Me_trans_M"/>
    <property type="match status" value="1"/>
</dbReference>
<feature type="active site" description="Nucleophile" evidence="11">
    <location>
        <position position="104"/>
    </location>
</feature>
<dbReference type="InterPro" id="IPR004506">
    <property type="entry name" value="MnmA-like"/>
</dbReference>
<feature type="site" description="Interaction with tRNA" evidence="11">
    <location>
        <position position="129"/>
    </location>
</feature>
<keyword evidence="8 11" id="KW-1015">Disulfide bond</keyword>
<keyword evidence="4 11" id="KW-0819">tRNA processing</keyword>
<dbReference type="Proteomes" id="UP000295188">
    <property type="component" value="Unassembled WGS sequence"/>
</dbReference>
<dbReference type="InterPro" id="IPR046884">
    <property type="entry name" value="MnmA-like_central"/>
</dbReference>
<organism evidence="14 15">
    <name type="scientific">Pectinatus cerevisiiphilus</name>
    <dbReference type="NCBI Taxonomy" id="86956"/>
    <lineage>
        <taxon>Bacteria</taxon>
        <taxon>Bacillati</taxon>
        <taxon>Bacillota</taxon>
        <taxon>Negativicutes</taxon>
        <taxon>Selenomonadales</taxon>
        <taxon>Selenomonadaceae</taxon>
        <taxon>Pectinatus</taxon>
    </lineage>
</organism>
<keyword evidence="6 11" id="KW-0067">ATP-binding</keyword>
<comment type="function">
    <text evidence="10 11">Catalyzes the 2-thiolation of uridine at the wobble position (U34) of tRNA, leading to the formation of s(2)U34.</text>
</comment>
<dbReference type="InterPro" id="IPR046885">
    <property type="entry name" value="MnmA-like_C"/>
</dbReference>
<dbReference type="GO" id="GO:0005524">
    <property type="term" value="F:ATP binding"/>
    <property type="evidence" value="ECO:0007669"/>
    <property type="project" value="UniProtKB-KW"/>
</dbReference>
<gene>
    <name evidence="11" type="primary">mnmA</name>
    <name evidence="14" type="ORF">EDC37_10784</name>
</gene>
<dbReference type="PANTHER" id="PTHR11933:SF5">
    <property type="entry name" value="MITOCHONDRIAL TRNA-SPECIFIC 2-THIOURIDYLASE 1"/>
    <property type="match status" value="1"/>
</dbReference>
<comment type="caution">
    <text evidence="11">Lacks conserved residue(s) required for the propagation of feature annotation.</text>
</comment>
<dbReference type="FunFam" id="2.40.30.10:FF:000023">
    <property type="entry name" value="tRNA-specific 2-thiouridylase MnmA"/>
    <property type="match status" value="1"/>
</dbReference>
<feature type="binding site" evidence="11">
    <location>
        <position position="128"/>
    </location>
    <ligand>
        <name>ATP</name>
        <dbReference type="ChEBI" id="CHEBI:30616"/>
    </ligand>
</feature>
<dbReference type="GO" id="GO:0103016">
    <property type="term" value="F:tRNA-uridine 2-sulfurtransferase activity"/>
    <property type="evidence" value="ECO:0007669"/>
    <property type="project" value="UniProtKB-EC"/>
</dbReference>
<reference evidence="14 15" key="1">
    <citation type="submission" date="2019-03" db="EMBL/GenBank/DDBJ databases">
        <title>Genomic Encyclopedia of Type Strains, Phase IV (KMG-IV): sequencing the most valuable type-strain genomes for metagenomic binning, comparative biology and taxonomic classification.</title>
        <authorList>
            <person name="Goeker M."/>
        </authorList>
    </citation>
    <scope>NUCLEOTIDE SEQUENCE [LARGE SCALE GENOMIC DNA]</scope>
    <source>
        <strain evidence="14 15">DSM 20467</strain>
    </source>
</reference>
<dbReference type="FunFam" id="3.40.50.620:FF:000115">
    <property type="entry name" value="tRNA-specific 2-thiouridylase MnmA"/>
    <property type="match status" value="1"/>
</dbReference>
<dbReference type="NCBIfam" id="TIGR00420">
    <property type="entry name" value="trmU"/>
    <property type="match status" value="1"/>
</dbReference>
<dbReference type="HAMAP" id="MF_00144">
    <property type="entry name" value="tRNA_thiouridyl_MnmA"/>
    <property type="match status" value="1"/>
</dbReference>
<dbReference type="Gene3D" id="2.40.30.10">
    <property type="entry name" value="Translation factors"/>
    <property type="match status" value="1"/>
</dbReference>
<dbReference type="Pfam" id="PF20258">
    <property type="entry name" value="tRNA_Me_trans_C"/>
    <property type="match status" value="1"/>
</dbReference>
<protein>
    <recommendedName>
        <fullName evidence="11">tRNA-specific 2-thiouridylase MnmA</fullName>
        <ecNumber evidence="11">2.8.1.13</ecNumber>
    </recommendedName>
</protein>
<comment type="catalytic activity">
    <reaction evidence="9 11">
        <text>S-sulfanyl-L-cysteinyl-[protein] + uridine(34) in tRNA + AH2 + ATP = 2-thiouridine(34) in tRNA + L-cysteinyl-[protein] + A + AMP + diphosphate + H(+)</text>
        <dbReference type="Rhea" id="RHEA:47032"/>
        <dbReference type="Rhea" id="RHEA-COMP:10131"/>
        <dbReference type="Rhea" id="RHEA-COMP:11726"/>
        <dbReference type="Rhea" id="RHEA-COMP:11727"/>
        <dbReference type="Rhea" id="RHEA-COMP:11728"/>
        <dbReference type="ChEBI" id="CHEBI:13193"/>
        <dbReference type="ChEBI" id="CHEBI:15378"/>
        <dbReference type="ChEBI" id="CHEBI:17499"/>
        <dbReference type="ChEBI" id="CHEBI:29950"/>
        <dbReference type="ChEBI" id="CHEBI:30616"/>
        <dbReference type="ChEBI" id="CHEBI:33019"/>
        <dbReference type="ChEBI" id="CHEBI:61963"/>
        <dbReference type="ChEBI" id="CHEBI:65315"/>
        <dbReference type="ChEBI" id="CHEBI:87170"/>
        <dbReference type="ChEBI" id="CHEBI:456215"/>
        <dbReference type="EC" id="2.8.1.13"/>
    </reaction>
</comment>
<feature type="site" description="Interaction with tRNA" evidence="11">
    <location>
        <position position="340"/>
    </location>
</feature>
<evidence type="ECO:0000313" key="15">
    <source>
        <dbReference type="Proteomes" id="UP000295188"/>
    </source>
</evidence>
<dbReference type="GO" id="GO:0005737">
    <property type="term" value="C:cytoplasm"/>
    <property type="evidence" value="ECO:0007669"/>
    <property type="project" value="UniProtKB-SubCell"/>
</dbReference>
<evidence type="ECO:0000256" key="4">
    <source>
        <dbReference type="ARBA" id="ARBA00022694"/>
    </source>
</evidence>
<dbReference type="NCBIfam" id="NF001138">
    <property type="entry name" value="PRK00143.1"/>
    <property type="match status" value="1"/>
</dbReference>
<evidence type="ECO:0000313" key="14">
    <source>
        <dbReference type="EMBL" id="TCS79317.1"/>
    </source>
</evidence>
<dbReference type="EC" id="2.8.1.13" evidence="11"/>
<evidence type="ECO:0000259" key="13">
    <source>
        <dbReference type="Pfam" id="PF20259"/>
    </source>
</evidence>
<proteinExistence type="inferred from homology"/>
<feature type="active site" description="Cysteine persulfide intermediate" evidence="11">
    <location>
        <position position="201"/>
    </location>
</feature>
<evidence type="ECO:0000256" key="6">
    <source>
        <dbReference type="ARBA" id="ARBA00022840"/>
    </source>
</evidence>